<dbReference type="PROSITE" id="PS51186">
    <property type="entry name" value="GNAT"/>
    <property type="match status" value="1"/>
</dbReference>
<sequence length="181" mass="19779">MLPPSPSPNIRKATLADAQAIAELGAHVFTVTQGPHMPTADLQAYLARTFSIPATTSCLRDPLSDTFVAVDSSSSAILGFALMTRELLPEPCVADVPAPVHLQRIYVYPHAQGKCVGKMLMQAIGVEAKKQGFENLWLRVYEGNHRAIRVYEKLGFKMVGTHDFVTKTAGVWTDLVMLKSL</sequence>
<dbReference type="RefSeq" id="XP_013422747.1">
    <property type="nucleotide sequence ID" value="XM_013567293.1"/>
</dbReference>
<protein>
    <submittedName>
        <fullName evidence="4">Acetyltransferase</fullName>
    </submittedName>
</protein>
<evidence type="ECO:0000313" key="5">
    <source>
        <dbReference type="Proteomes" id="UP000027730"/>
    </source>
</evidence>
<dbReference type="InterPro" id="IPR000182">
    <property type="entry name" value="GNAT_dom"/>
</dbReference>
<gene>
    <name evidence="4" type="ORF">M436DRAFT_58249</name>
</gene>
<dbReference type="GO" id="GO:0016747">
    <property type="term" value="F:acyltransferase activity, transferring groups other than amino-acyl groups"/>
    <property type="evidence" value="ECO:0007669"/>
    <property type="project" value="InterPro"/>
</dbReference>
<dbReference type="HOGENOM" id="CLU_013985_18_0_1"/>
<dbReference type="SUPFAM" id="SSF55729">
    <property type="entry name" value="Acyl-CoA N-acyltransferases (Nat)"/>
    <property type="match status" value="1"/>
</dbReference>
<name>A0A074W640_9PEZI</name>
<keyword evidence="1 4" id="KW-0808">Transferase</keyword>
<dbReference type="Proteomes" id="UP000027730">
    <property type="component" value="Unassembled WGS sequence"/>
</dbReference>
<feature type="domain" description="N-acetyltransferase" evidence="3">
    <location>
        <begin position="8"/>
        <end position="181"/>
    </location>
</feature>
<dbReference type="EMBL" id="KL584728">
    <property type="protein sequence ID" value="KEQ68580.1"/>
    <property type="molecule type" value="Genomic_DNA"/>
</dbReference>
<dbReference type="Pfam" id="PF00583">
    <property type="entry name" value="Acetyltransf_1"/>
    <property type="match status" value="1"/>
</dbReference>
<dbReference type="GeneID" id="25412625"/>
<evidence type="ECO:0000256" key="2">
    <source>
        <dbReference type="ARBA" id="ARBA00023315"/>
    </source>
</evidence>
<accession>A0A074W640</accession>
<dbReference type="InterPro" id="IPR050832">
    <property type="entry name" value="Bact_Acetyltransf"/>
</dbReference>
<dbReference type="CDD" id="cd04301">
    <property type="entry name" value="NAT_SF"/>
    <property type="match status" value="1"/>
</dbReference>
<dbReference type="PANTHER" id="PTHR43877">
    <property type="entry name" value="AMINOALKYLPHOSPHONATE N-ACETYLTRANSFERASE-RELATED-RELATED"/>
    <property type="match status" value="1"/>
</dbReference>
<reference evidence="4 5" key="1">
    <citation type="journal article" date="2014" name="BMC Genomics">
        <title>Genome sequencing of four Aureobasidium pullulans varieties: biotechnological potential, stress tolerance, and description of new species.</title>
        <authorList>
            <person name="Gostin Ar C."/>
            <person name="Ohm R.A."/>
            <person name="Kogej T."/>
            <person name="Sonjak S."/>
            <person name="Turk M."/>
            <person name="Zajc J."/>
            <person name="Zalar P."/>
            <person name="Grube M."/>
            <person name="Sun H."/>
            <person name="Han J."/>
            <person name="Sharma A."/>
            <person name="Chiniquy J."/>
            <person name="Ngan C.Y."/>
            <person name="Lipzen A."/>
            <person name="Barry K."/>
            <person name="Grigoriev I.V."/>
            <person name="Gunde-Cimerman N."/>
        </authorList>
    </citation>
    <scope>NUCLEOTIDE SEQUENCE [LARGE SCALE GENOMIC DNA]</scope>
    <source>
        <strain evidence="4 5">CBS 147.97</strain>
    </source>
</reference>
<dbReference type="OrthoDB" id="9975416at2759"/>
<dbReference type="STRING" id="1043004.A0A074W640"/>
<dbReference type="InterPro" id="IPR016181">
    <property type="entry name" value="Acyl_CoA_acyltransferase"/>
</dbReference>
<keyword evidence="5" id="KW-1185">Reference proteome</keyword>
<organism evidence="4 5">
    <name type="scientific">Aureobasidium namibiae CBS 147.97</name>
    <dbReference type="NCBI Taxonomy" id="1043004"/>
    <lineage>
        <taxon>Eukaryota</taxon>
        <taxon>Fungi</taxon>
        <taxon>Dikarya</taxon>
        <taxon>Ascomycota</taxon>
        <taxon>Pezizomycotina</taxon>
        <taxon>Dothideomycetes</taxon>
        <taxon>Dothideomycetidae</taxon>
        <taxon>Dothideales</taxon>
        <taxon>Saccotheciaceae</taxon>
        <taxon>Aureobasidium</taxon>
    </lineage>
</organism>
<proteinExistence type="predicted"/>
<evidence type="ECO:0000259" key="3">
    <source>
        <dbReference type="PROSITE" id="PS51186"/>
    </source>
</evidence>
<dbReference type="Gene3D" id="3.40.630.30">
    <property type="match status" value="1"/>
</dbReference>
<keyword evidence="2" id="KW-0012">Acyltransferase</keyword>
<evidence type="ECO:0000313" key="4">
    <source>
        <dbReference type="EMBL" id="KEQ68580.1"/>
    </source>
</evidence>
<dbReference type="AlphaFoldDB" id="A0A074W640"/>
<evidence type="ECO:0000256" key="1">
    <source>
        <dbReference type="ARBA" id="ARBA00022679"/>
    </source>
</evidence>